<proteinExistence type="predicted"/>
<dbReference type="EMBL" id="JARBHB010000013">
    <property type="protein sequence ID" value="KAJ8869881.1"/>
    <property type="molecule type" value="Genomic_DNA"/>
</dbReference>
<dbReference type="Proteomes" id="UP001159363">
    <property type="component" value="Chromosome 12"/>
</dbReference>
<feature type="region of interest" description="Disordered" evidence="1">
    <location>
        <begin position="388"/>
        <end position="410"/>
    </location>
</feature>
<keyword evidence="3" id="KW-1185">Reference proteome</keyword>
<evidence type="ECO:0000313" key="3">
    <source>
        <dbReference type="Proteomes" id="UP001159363"/>
    </source>
</evidence>
<organism evidence="2 3">
    <name type="scientific">Dryococelus australis</name>
    <dbReference type="NCBI Taxonomy" id="614101"/>
    <lineage>
        <taxon>Eukaryota</taxon>
        <taxon>Metazoa</taxon>
        <taxon>Ecdysozoa</taxon>
        <taxon>Arthropoda</taxon>
        <taxon>Hexapoda</taxon>
        <taxon>Insecta</taxon>
        <taxon>Pterygota</taxon>
        <taxon>Neoptera</taxon>
        <taxon>Polyneoptera</taxon>
        <taxon>Phasmatodea</taxon>
        <taxon>Verophasmatodea</taxon>
        <taxon>Anareolatae</taxon>
        <taxon>Phasmatidae</taxon>
        <taxon>Eurycanthinae</taxon>
        <taxon>Dryococelus</taxon>
    </lineage>
</organism>
<evidence type="ECO:0000256" key="1">
    <source>
        <dbReference type="SAM" id="MobiDB-lite"/>
    </source>
</evidence>
<protein>
    <submittedName>
        <fullName evidence="2">Uncharacterized protein</fullName>
    </submittedName>
</protein>
<reference evidence="2 3" key="1">
    <citation type="submission" date="2023-02" db="EMBL/GenBank/DDBJ databases">
        <title>LHISI_Scaffold_Assembly.</title>
        <authorList>
            <person name="Stuart O.P."/>
            <person name="Cleave R."/>
            <person name="Magrath M.J.L."/>
            <person name="Mikheyev A.S."/>
        </authorList>
    </citation>
    <scope>NUCLEOTIDE SEQUENCE [LARGE SCALE GENOMIC DNA]</scope>
    <source>
        <strain evidence="2">Daus_M_001</strain>
        <tissue evidence="2">Leg muscle</tissue>
    </source>
</reference>
<comment type="caution">
    <text evidence="2">The sequence shown here is derived from an EMBL/GenBank/DDBJ whole genome shotgun (WGS) entry which is preliminary data.</text>
</comment>
<gene>
    <name evidence="2" type="ORF">PR048_028890</name>
</gene>
<name>A0ABQ9GFM3_9NEOP</name>
<sequence length="516" mass="56697">MHAQSSLSTVGASNQWAIDVSTIAHKTVKSSLEDLKSGWPDRESNPHPPKCEFSAPRYSVGSMGRNLRSSAGGNEHTRALAVGASWRVHVKCLETSKIRALKRIHLEAVGNIPDMDRLCKVFSAQGRWCLSAGVKRKHTNQLADCTRTVSLLAYLQGEPGSIPGRVTPGFSQVGIVRWTMPLARGFSRGSPASPVLSFQRCSIVESLHPRWLSRRRCKSRPNLVTRPLPTQRRNSVAVLSMCANSFSDWLHEALGTGFPPKWLPRAAMATEGRASQWRLFHRSKALIGERRPDMLLADDAILLACAAGSSNYKRLLRSLYSQVLCDCIKKLRRRIICVFQMRAPSTPNKTRKSPKSIIQPGRLARLRQLDCAHYSGFTIRRKRAVDVGGGKPGRVGRPTRRGMRESTKSDANWGRGGIVDILFASHLGEPGSIPGVVAPRLSHECIVSDDAVGRWVFSGIFSFPRPCIPALLHTLRASPSSALKTSMLRAAPISPLHSCANSQTKRLRLVGPCAVP</sequence>
<evidence type="ECO:0000313" key="2">
    <source>
        <dbReference type="EMBL" id="KAJ8869881.1"/>
    </source>
</evidence>
<accession>A0ABQ9GFM3</accession>